<evidence type="ECO:0000256" key="1">
    <source>
        <dbReference type="ARBA" id="ARBA00023015"/>
    </source>
</evidence>
<dbReference type="PRINTS" id="PR00455">
    <property type="entry name" value="HTHTETR"/>
</dbReference>
<dbReference type="GO" id="GO:0000976">
    <property type="term" value="F:transcription cis-regulatory region binding"/>
    <property type="evidence" value="ECO:0007669"/>
    <property type="project" value="TreeGrafter"/>
</dbReference>
<evidence type="ECO:0000259" key="5">
    <source>
        <dbReference type="PROSITE" id="PS50977"/>
    </source>
</evidence>
<dbReference type="InterPro" id="IPR001647">
    <property type="entry name" value="HTH_TetR"/>
</dbReference>
<dbReference type="InterPro" id="IPR050109">
    <property type="entry name" value="HTH-type_TetR-like_transc_reg"/>
</dbReference>
<proteinExistence type="predicted"/>
<evidence type="ECO:0000256" key="4">
    <source>
        <dbReference type="PROSITE-ProRule" id="PRU00335"/>
    </source>
</evidence>
<dbReference type="Gene3D" id="1.10.357.10">
    <property type="entry name" value="Tetracycline Repressor, domain 2"/>
    <property type="match status" value="1"/>
</dbReference>
<keyword evidence="3" id="KW-0804">Transcription</keyword>
<gene>
    <name evidence="6" type="ORF">GCM10017083_52330</name>
</gene>
<dbReference type="Pfam" id="PF00440">
    <property type="entry name" value="TetR_N"/>
    <property type="match status" value="1"/>
</dbReference>
<dbReference type="InterPro" id="IPR009057">
    <property type="entry name" value="Homeodomain-like_sf"/>
</dbReference>
<dbReference type="EMBL" id="BMZS01000015">
    <property type="protein sequence ID" value="GHD62882.1"/>
    <property type="molecule type" value="Genomic_DNA"/>
</dbReference>
<dbReference type="RefSeq" id="WP_189995313.1">
    <property type="nucleotide sequence ID" value="NZ_BMZS01000015.1"/>
</dbReference>
<keyword evidence="7" id="KW-1185">Reference proteome</keyword>
<evidence type="ECO:0000256" key="2">
    <source>
        <dbReference type="ARBA" id="ARBA00023125"/>
    </source>
</evidence>
<name>A0A918XXW7_9PROT</name>
<dbReference type="Proteomes" id="UP000630353">
    <property type="component" value="Unassembled WGS sequence"/>
</dbReference>
<reference evidence="6" key="2">
    <citation type="submission" date="2020-09" db="EMBL/GenBank/DDBJ databases">
        <authorList>
            <person name="Sun Q."/>
            <person name="Kim S."/>
        </authorList>
    </citation>
    <scope>NUCLEOTIDE SEQUENCE</scope>
    <source>
        <strain evidence="6">KCTC 42651</strain>
    </source>
</reference>
<dbReference type="PANTHER" id="PTHR30055">
    <property type="entry name" value="HTH-TYPE TRANSCRIPTIONAL REGULATOR RUTR"/>
    <property type="match status" value="1"/>
</dbReference>
<dbReference type="PANTHER" id="PTHR30055:SF234">
    <property type="entry name" value="HTH-TYPE TRANSCRIPTIONAL REGULATOR BETI"/>
    <property type="match status" value="1"/>
</dbReference>
<evidence type="ECO:0000313" key="7">
    <source>
        <dbReference type="Proteomes" id="UP000630353"/>
    </source>
</evidence>
<dbReference type="AlphaFoldDB" id="A0A918XXW7"/>
<evidence type="ECO:0000313" key="6">
    <source>
        <dbReference type="EMBL" id="GHD62882.1"/>
    </source>
</evidence>
<sequence>MARSYTLKRRAEQQAQTRQRIVEAAVDLHGSVGPAQTTVSMVAERAGVQRHTVYAHFPDERSLLLACSGLTVERDPLPDAEPWRGLDDASVRLTVGLEALYGWYERNADLAACVLRDAEHHEPTREVTELRLGPPMAACRAVLGAGLDDRQRALLELALSFHTWRTLVGEGGLDRDAAVAAMVRAIVATGQG</sequence>
<dbReference type="GO" id="GO:0003700">
    <property type="term" value="F:DNA-binding transcription factor activity"/>
    <property type="evidence" value="ECO:0007669"/>
    <property type="project" value="TreeGrafter"/>
</dbReference>
<reference evidence="6" key="1">
    <citation type="journal article" date="2014" name="Int. J. Syst. Evol. Microbiol.">
        <title>Complete genome sequence of Corynebacterium casei LMG S-19264T (=DSM 44701T), isolated from a smear-ripened cheese.</title>
        <authorList>
            <consortium name="US DOE Joint Genome Institute (JGI-PGF)"/>
            <person name="Walter F."/>
            <person name="Albersmeier A."/>
            <person name="Kalinowski J."/>
            <person name="Ruckert C."/>
        </authorList>
    </citation>
    <scope>NUCLEOTIDE SEQUENCE</scope>
    <source>
        <strain evidence="6">KCTC 42651</strain>
    </source>
</reference>
<keyword evidence="1" id="KW-0805">Transcription regulation</keyword>
<feature type="domain" description="HTH tetR-type" evidence="5">
    <location>
        <begin position="15"/>
        <end position="75"/>
    </location>
</feature>
<protein>
    <recommendedName>
        <fullName evidence="5">HTH tetR-type domain-containing protein</fullName>
    </recommendedName>
</protein>
<keyword evidence="2 4" id="KW-0238">DNA-binding</keyword>
<comment type="caution">
    <text evidence="6">The sequence shown here is derived from an EMBL/GenBank/DDBJ whole genome shotgun (WGS) entry which is preliminary data.</text>
</comment>
<organism evidence="6 7">
    <name type="scientific">Thalassobaculum fulvum</name>
    <dbReference type="NCBI Taxonomy" id="1633335"/>
    <lineage>
        <taxon>Bacteria</taxon>
        <taxon>Pseudomonadati</taxon>
        <taxon>Pseudomonadota</taxon>
        <taxon>Alphaproteobacteria</taxon>
        <taxon>Rhodospirillales</taxon>
        <taxon>Thalassobaculaceae</taxon>
        <taxon>Thalassobaculum</taxon>
    </lineage>
</organism>
<evidence type="ECO:0000256" key="3">
    <source>
        <dbReference type="ARBA" id="ARBA00023163"/>
    </source>
</evidence>
<dbReference type="PROSITE" id="PS50977">
    <property type="entry name" value="HTH_TETR_2"/>
    <property type="match status" value="1"/>
</dbReference>
<accession>A0A918XXW7</accession>
<feature type="DNA-binding region" description="H-T-H motif" evidence="4">
    <location>
        <begin position="38"/>
        <end position="57"/>
    </location>
</feature>
<dbReference type="SUPFAM" id="SSF46689">
    <property type="entry name" value="Homeodomain-like"/>
    <property type="match status" value="1"/>
</dbReference>